<dbReference type="Gene3D" id="3.40.50.10840">
    <property type="entry name" value="Putative sugar-binding, N-terminal domain"/>
    <property type="match status" value="1"/>
</dbReference>
<evidence type="ECO:0000256" key="5">
    <source>
        <dbReference type="ARBA" id="ARBA00022840"/>
    </source>
</evidence>
<comment type="caution">
    <text evidence="9">The sequence shown here is derived from an EMBL/GenBank/DDBJ whole genome shotgun (WGS) entry which is preliminary data.</text>
</comment>
<feature type="domain" description="Four-carbon acid sugar kinase nucleotide binding" evidence="8">
    <location>
        <begin position="283"/>
        <end position="460"/>
    </location>
</feature>
<keyword evidence="5" id="KW-0067">ATP-binding</keyword>
<keyword evidence="10" id="KW-1185">Reference proteome</keyword>
<dbReference type="Gene3D" id="3.40.980.20">
    <property type="entry name" value="Four-carbon acid sugar kinase, nucleotide binding domain"/>
    <property type="match status" value="1"/>
</dbReference>
<dbReference type="InterPro" id="IPR042213">
    <property type="entry name" value="NBD_C_sf"/>
</dbReference>
<feature type="domain" description="Four-carbon acid sugar kinase N-terminal" evidence="7">
    <location>
        <begin position="16"/>
        <end position="256"/>
    </location>
</feature>
<accession>A0A2N5EMM6</accession>
<reference evidence="9 10" key="1">
    <citation type="submission" date="2017-12" db="EMBL/GenBank/DDBJ databases">
        <title>Characterization of six clinical isolates of Enterochimera gen. nov., a novel genus of the Yersiniaciae family and the three species Enterochimera arupensis sp. nov., Enterochimera coloradensis sp. nov, and Enterochimera californica sp. nov.</title>
        <authorList>
            <person name="Rossi A."/>
            <person name="Fisher M."/>
        </authorList>
    </citation>
    <scope>NUCLEOTIDE SEQUENCE [LARGE SCALE GENOMIC DNA]</scope>
    <source>
        <strain evidence="9 10">2016Iso1</strain>
    </source>
</reference>
<proteinExistence type="inferred from homology"/>
<organism evidence="9 10">
    <name type="scientific">Chimaeribacter arupi</name>
    <dbReference type="NCBI Taxonomy" id="2060066"/>
    <lineage>
        <taxon>Bacteria</taxon>
        <taxon>Pseudomonadati</taxon>
        <taxon>Pseudomonadota</taxon>
        <taxon>Gammaproteobacteria</taxon>
        <taxon>Enterobacterales</taxon>
        <taxon>Yersiniaceae</taxon>
        <taxon>Chimaeribacter</taxon>
    </lineage>
</organism>
<dbReference type="EMBL" id="PJZK01000010">
    <property type="protein sequence ID" value="PLR49308.1"/>
    <property type="molecule type" value="Genomic_DNA"/>
</dbReference>
<evidence type="ECO:0000313" key="10">
    <source>
        <dbReference type="Proteomes" id="UP000234626"/>
    </source>
</evidence>
<keyword evidence="2" id="KW-0808">Transferase</keyword>
<evidence type="ECO:0000313" key="9">
    <source>
        <dbReference type="EMBL" id="PLR49308.1"/>
    </source>
</evidence>
<sequence length="469" mass="49573">MHANTQQTTTQPGLRLAFYGDDFTGSSDALEVLAAAGLKCAMFLTPPSAGLLSTLGTFDAIGIAGDSRAMSPDEMDNTLPEVFSALKALAPQVVHYKVCSTFDSSPETGNIGHVIGMASAIFGKSAVPVVAGNPALGRYCIFGNLFALSKTDHAVHRIDRHPVMKSHPITPMHEADLALHIGKQKSLKFGRVTINQLDDDTGLKPALEKMAENDDAILFDGATPAHLTAVGNILTTFAEQSSPLFVVGSSGVEYGLIQHWQQSGQIDHSPAPDTSLTPVEQLLVISGSASPFSYLQIKKAIEHGFVEIGVEARALISENEKQQAAQDIIDKAIELLQGGENVVIHTAKGPDDARIADMITFMVSRGASPEAAKTQGGKALSIALGLITQKILERHPLKRIVVSGGDTSSQVTKILAPDALVIQSAISPGAPLCKALSEKPFLSGLEIALKGGQMGDETYFVQALKGKQR</sequence>
<evidence type="ECO:0000259" key="8">
    <source>
        <dbReference type="Pfam" id="PF17042"/>
    </source>
</evidence>
<comment type="similarity">
    <text evidence="1">Belongs to the four-carbon acid sugar kinase family.</text>
</comment>
<dbReference type="InterPro" id="IPR010737">
    <property type="entry name" value="4-carb_acid_sugar_kinase_N"/>
</dbReference>
<dbReference type="OrthoDB" id="191465at2"/>
<dbReference type="SUPFAM" id="SSF142764">
    <property type="entry name" value="YgbK-like"/>
    <property type="match status" value="1"/>
</dbReference>
<evidence type="ECO:0000256" key="4">
    <source>
        <dbReference type="ARBA" id="ARBA00022777"/>
    </source>
</evidence>
<dbReference type="AlphaFoldDB" id="A0A2N5EMM6"/>
<dbReference type="GO" id="GO:0005524">
    <property type="term" value="F:ATP binding"/>
    <property type="evidence" value="ECO:0007669"/>
    <property type="project" value="UniProtKB-KW"/>
</dbReference>
<dbReference type="InterPro" id="IPR037051">
    <property type="entry name" value="4-carb_acid_sugar_kinase_N_sf"/>
</dbReference>
<dbReference type="Pfam" id="PF07005">
    <property type="entry name" value="SBD_N"/>
    <property type="match status" value="1"/>
</dbReference>
<evidence type="ECO:0000256" key="2">
    <source>
        <dbReference type="ARBA" id="ARBA00022679"/>
    </source>
</evidence>
<dbReference type="RefSeq" id="WP_101834970.1">
    <property type="nucleotide sequence ID" value="NZ_JAWJZE010000004.1"/>
</dbReference>
<gene>
    <name evidence="9" type="ORF">CYR34_11500</name>
</gene>
<protein>
    <submittedName>
        <fullName evidence="9">Type III effector</fullName>
    </submittedName>
</protein>
<keyword evidence="3" id="KW-0547">Nucleotide-binding</keyword>
<evidence type="ECO:0000259" key="7">
    <source>
        <dbReference type="Pfam" id="PF07005"/>
    </source>
</evidence>
<evidence type="ECO:0000256" key="6">
    <source>
        <dbReference type="ARBA" id="ARBA00023277"/>
    </source>
</evidence>
<dbReference type="Proteomes" id="UP000234626">
    <property type="component" value="Unassembled WGS sequence"/>
</dbReference>
<dbReference type="Pfam" id="PF17042">
    <property type="entry name" value="NBD_C"/>
    <property type="match status" value="1"/>
</dbReference>
<keyword evidence="4" id="KW-0418">Kinase</keyword>
<keyword evidence="6" id="KW-0119">Carbohydrate metabolism</keyword>
<evidence type="ECO:0000256" key="1">
    <source>
        <dbReference type="ARBA" id="ARBA00005715"/>
    </source>
</evidence>
<dbReference type="GO" id="GO:0016301">
    <property type="term" value="F:kinase activity"/>
    <property type="evidence" value="ECO:0007669"/>
    <property type="project" value="UniProtKB-KW"/>
</dbReference>
<evidence type="ECO:0000256" key="3">
    <source>
        <dbReference type="ARBA" id="ARBA00022741"/>
    </source>
</evidence>
<name>A0A2N5EMM6_9GAMM</name>
<dbReference type="InterPro" id="IPR031475">
    <property type="entry name" value="NBD_C"/>
</dbReference>